<evidence type="ECO:0000256" key="2">
    <source>
        <dbReference type="ARBA" id="ARBA00022737"/>
    </source>
</evidence>
<keyword evidence="4" id="KW-0443">Lipid metabolism</keyword>
<reference evidence="7" key="1">
    <citation type="journal article" date="2022" name="Microbiol. Resour. Announc.">
        <title>Draft Genome Sequence of a Methanogenic Archaeon from West Spitsbergen Permafrost.</title>
        <authorList>
            <person name="Trubitsyn V."/>
            <person name="Rivkina E."/>
            <person name="Shcherbakova V."/>
        </authorList>
    </citation>
    <scope>NUCLEOTIDE SEQUENCE [LARGE SCALE GENOMIC DNA]</scope>
    <source>
        <strain evidence="7">VT</strain>
    </source>
</reference>
<keyword evidence="2" id="KW-0677">Repeat</keyword>
<evidence type="ECO:0000313" key="7">
    <source>
        <dbReference type="Proteomes" id="UP000825933"/>
    </source>
</evidence>
<accession>A0A8T5URU1</accession>
<dbReference type="InterPro" id="IPR025202">
    <property type="entry name" value="PLD-like_dom"/>
</dbReference>
<dbReference type="EMBL" id="JAIOUQ010000013">
    <property type="protein sequence ID" value="MBZ2166404.1"/>
    <property type="molecule type" value="Genomic_DNA"/>
</dbReference>
<evidence type="ECO:0000256" key="3">
    <source>
        <dbReference type="ARBA" id="ARBA00022801"/>
    </source>
</evidence>
<evidence type="ECO:0000313" key="6">
    <source>
        <dbReference type="EMBL" id="MBZ2166404.1"/>
    </source>
</evidence>
<dbReference type="InterPro" id="IPR015679">
    <property type="entry name" value="PLipase_D_fam"/>
</dbReference>
<feature type="domain" description="PLD phosphodiesterase" evidence="5">
    <location>
        <begin position="612"/>
        <end position="639"/>
    </location>
</feature>
<name>A0A8T5URU1_9EURY</name>
<dbReference type="Proteomes" id="UP000825933">
    <property type="component" value="Unassembled WGS sequence"/>
</dbReference>
<dbReference type="SUPFAM" id="SSF56024">
    <property type="entry name" value="Phospholipase D/nuclease"/>
    <property type="match status" value="2"/>
</dbReference>
<evidence type="ECO:0000256" key="1">
    <source>
        <dbReference type="ARBA" id="ARBA00000798"/>
    </source>
</evidence>
<sequence>MEKCLVSGQLVDDKENPIYNIQLKAIADYSSIFDDDPLLGEEVTDENGKFEINFPLNSKFIDDKNNKIKIEFFIDEKKIMDVSRGIQEEIIDFGIIKFDKGNIGVNGRITDEKGNPIEGLTVIAEDEDYGKLELNVLDLVEFKVKSFIKNKNIISDEGILGNSKDFITDRFKPLLSLRDDYLGSAVTDENGYYSIIYPQESYREILDKEPDIKIIVKDKLGVFEIRETEVHKNINSTFEKIDDIIINRAEIEGWQVTLNSDSPSRITSNNNFEILIDNHQAWEKMVEVVDEAKSYIYLTQFEFYPEFIPKFFTSTEDPSKYEADDSLTYKLLEAQKRGADVKIIINENRVVPDNYDELYDYYKESDVDVRRYPAKGPYSMHAKVLVADGKKAFIIGSPFTQSYWDTSKHDINEPRRLEKNEGPYHDVSTYFEGPVIHHLEEFFIELWNYLSDTDFKGENKLSENKSLNKEIINVNTSEKLPDFNPLLRVENESLQIVRSITPQSISKRGETGVLEAYRKAITNAEDFIYLENQYFTNKYIIGALKKVLELKPDLQIIMIINEVPDVPTYRSWQHYGFEIMGLDLQKLTIEHPQIGVFAKWSGKFQNGKNKLRNCYIHSKVAIVDDKWATIGTSNLDGSSLSYAEEFGSSELSANHRNMEMNAIMYDMDFPQSDNIENFRKILWSEHLGMDISNLERPQEGWLDLWKDKGYENISQLEKEEIILHGGILPYSTKNNPKEQIKDLVEQYRRLKARFNI</sequence>
<gene>
    <name evidence="6" type="ORF">K8N75_10185</name>
</gene>
<keyword evidence="7" id="KW-1185">Reference proteome</keyword>
<evidence type="ECO:0000259" key="5">
    <source>
        <dbReference type="PROSITE" id="PS50035"/>
    </source>
</evidence>
<dbReference type="SMART" id="SM00155">
    <property type="entry name" value="PLDc"/>
    <property type="match status" value="2"/>
</dbReference>
<dbReference type="InterPro" id="IPR008969">
    <property type="entry name" value="CarboxyPept-like_regulatory"/>
</dbReference>
<evidence type="ECO:0000256" key="4">
    <source>
        <dbReference type="ARBA" id="ARBA00023098"/>
    </source>
</evidence>
<dbReference type="RefSeq" id="WP_223791957.1">
    <property type="nucleotide sequence ID" value="NZ_JAIOUQ010000013.1"/>
</dbReference>
<dbReference type="Pfam" id="PF13091">
    <property type="entry name" value="PLDc_2"/>
    <property type="match status" value="2"/>
</dbReference>
<dbReference type="GO" id="GO:0005886">
    <property type="term" value="C:plasma membrane"/>
    <property type="evidence" value="ECO:0007669"/>
    <property type="project" value="TreeGrafter"/>
</dbReference>
<organism evidence="6 7">
    <name type="scientific">Methanobacterium spitsbergense</name>
    <dbReference type="NCBI Taxonomy" id="2874285"/>
    <lineage>
        <taxon>Archaea</taxon>
        <taxon>Methanobacteriati</taxon>
        <taxon>Methanobacteriota</taxon>
        <taxon>Methanomada group</taxon>
        <taxon>Methanobacteria</taxon>
        <taxon>Methanobacteriales</taxon>
        <taxon>Methanobacteriaceae</taxon>
        <taxon>Methanobacterium</taxon>
    </lineage>
</organism>
<dbReference type="AlphaFoldDB" id="A0A8T5URU1"/>
<dbReference type="PANTHER" id="PTHR18896:SF76">
    <property type="entry name" value="PHOSPHOLIPASE"/>
    <property type="match status" value="1"/>
</dbReference>
<dbReference type="PANTHER" id="PTHR18896">
    <property type="entry name" value="PHOSPHOLIPASE D"/>
    <property type="match status" value="1"/>
</dbReference>
<keyword evidence="3" id="KW-0378">Hydrolase</keyword>
<dbReference type="InterPro" id="IPR001736">
    <property type="entry name" value="PLipase_D/transphosphatidylase"/>
</dbReference>
<dbReference type="PROSITE" id="PS50035">
    <property type="entry name" value="PLD"/>
    <property type="match status" value="1"/>
</dbReference>
<comment type="catalytic activity">
    <reaction evidence="1">
        <text>a 1,2-diacyl-sn-glycero-3-phosphocholine + H2O = a 1,2-diacyl-sn-glycero-3-phosphate + choline + H(+)</text>
        <dbReference type="Rhea" id="RHEA:14445"/>
        <dbReference type="ChEBI" id="CHEBI:15354"/>
        <dbReference type="ChEBI" id="CHEBI:15377"/>
        <dbReference type="ChEBI" id="CHEBI:15378"/>
        <dbReference type="ChEBI" id="CHEBI:57643"/>
        <dbReference type="ChEBI" id="CHEBI:58608"/>
        <dbReference type="EC" id="3.1.4.4"/>
    </reaction>
</comment>
<dbReference type="GO" id="GO:0009395">
    <property type="term" value="P:phospholipid catabolic process"/>
    <property type="evidence" value="ECO:0007669"/>
    <property type="project" value="TreeGrafter"/>
</dbReference>
<dbReference type="Gene3D" id="3.30.870.10">
    <property type="entry name" value="Endonuclease Chain A"/>
    <property type="match status" value="2"/>
</dbReference>
<protein>
    <recommendedName>
        <fullName evidence="5">PLD phosphodiesterase domain-containing protein</fullName>
    </recommendedName>
</protein>
<dbReference type="GO" id="GO:0004630">
    <property type="term" value="F:phospholipase D activity"/>
    <property type="evidence" value="ECO:0007669"/>
    <property type="project" value="TreeGrafter"/>
</dbReference>
<proteinExistence type="predicted"/>
<dbReference type="SUPFAM" id="SSF49464">
    <property type="entry name" value="Carboxypeptidase regulatory domain-like"/>
    <property type="match status" value="1"/>
</dbReference>
<comment type="caution">
    <text evidence="6">The sequence shown here is derived from an EMBL/GenBank/DDBJ whole genome shotgun (WGS) entry which is preliminary data.</text>
</comment>